<keyword evidence="3" id="KW-1185">Reference proteome</keyword>
<proteinExistence type="inferred from homology"/>
<evidence type="ECO:0000256" key="1">
    <source>
        <dbReference type="ARBA" id="ARBA00009820"/>
    </source>
</evidence>
<dbReference type="Pfam" id="PF07676">
    <property type="entry name" value="PD40"/>
    <property type="match status" value="2"/>
</dbReference>
<accession>A0A9W4H0D4</accession>
<dbReference type="AlphaFoldDB" id="A0A9W4H0D4"/>
<dbReference type="Proteomes" id="UP001153328">
    <property type="component" value="Unassembled WGS sequence"/>
</dbReference>
<dbReference type="InterPro" id="IPR011042">
    <property type="entry name" value="6-blade_b-propeller_TolB-like"/>
</dbReference>
<dbReference type="PANTHER" id="PTHR36842:SF1">
    <property type="entry name" value="PROTEIN TOLB"/>
    <property type="match status" value="1"/>
</dbReference>
<sequence>MPAQAPAGGRRPAGGYSARVTITGAGTNVRPLAPGQRARLLVGDIDGGRPRLVHETTGSALEAPNWSPDGRWLVFNQDGLLLRIPADAAPGDGVPPEVIDTGGITDANNDHVLSPDGATVYLSAGDGHIHAVPFAGGPARRVTNDRGPGPFRHFLHGVSPDGLTLSYVGVEPYGGDEWGYRNIFTLPSAGGPDTRLTDSPAPADGPEFTPDGEWILFNSEHGATTPGHAQLFRMRPDGSGLTRLTSDERVNWFPHPSPDGRHILYISFPPGTEGHPADRDVLLRLLDPAGGAPRDLLAFFGGQGSLNVNSWSPDSRHFAYVDYPVAG</sequence>
<evidence type="ECO:0000313" key="3">
    <source>
        <dbReference type="Proteomes" id="UP001153328"/>
    </source>
</evidence>
<protein>
    <submittedName>
        <fullName evidence="2">WD40-like Beta Propeller Repeat</fullName>
    </submittedName>
</protein>
<dbReference type="SUPFAM" id="SSF82171">
    <property type="entry name" value="DPP6 N-terminal domain-like"/>
    <property type="match status" value="1"/>
</dbReference>
<evidence type="ECO:0000313" key="2">
    <source>
        <dbReference type="EMBL" id="CAG7637127.1"/>
    </source>
</evidence>
<comment type="caution">
    <text evidence="2">The sequence shown here is derived from an EMBL/GenBank/DDBJ whole genome shotgun (WGS) entry which is preliminary data.</text>
</comment>
<dbReference type="Gene3D" id="2.120.10.30">
    <property type="entry name" value="TolB, C-terminal domain"/>
    <property type="match status" value="1"/>
</dbReference>
<comment type="similarity">
    <text evidence="1">Belongs to the TolB family.</text>
</comment>
<name>A0A9W4H0D4_9ACTN</name>
<organism evidence="2 3">
    <name type="scientific">Actinacidiphila bryophytorum</name>
    <dbReference type="NCBI Taxonomy" id="1436133"/>
    <lineage>
        <taxon>Bacteria</taxon>
        <taxon>Bacillati</taxon>
        <taxon>Actinomycetota</taxon>
        <taxon>Actinomycetes</taxon>
        <taxon>Kitasatosporales</taxon>
        <taxon>Streptomycetaceae</taxon>
        <taxon>Actinacidiphila</taxon>
    </lineage>
</organism>
<gene>
    <name evidence="2" type="ORF">SBRY_30090</name>
</gene>
<dbReference type="InterPro" id="IPR011659">
    <property type="entry name" value="WD40"/>
</dbReference>
<reference evidence="2" key="1">
    <citation type="submission" date="2021-06" db="EMBL/GenBank/DDBJ databases">
        <authorList>
            <person name="Arsene-Ploetze F."/>
        </authorList>
    </citation>
    <scope>NUCLEOTIDE SEQUENCE</scope>
    <source>
        <strain evidence="2">SBRY1</strain>
    </source>
</reference>
<dbReference type="PANTHER" id="PTHR36842">
    <property type="entry name" value="PROTEIN TOLB HOMOLOG"/>
    <property type="match status" value="1"/>
</dbReference>
<dbReference type="EMBL" id="CAJVAX010000017">
    <property type="protein sequence ID" value="CAG7637127.1"/>
    <property type="molecule type" value="Genomic_DNA"/>
</dbReference>